<evidence type="ECO:0000256" key="1">
    <source>
        <dbReference type="SAM" id="MobiDB-lite"/>
    </source>
</evidence>
<proteinExistence type="predicted"/>
<evidence type="ECO:0000313" key="3">
    <source>
        <dbReference type="Proteomes" id="UP000011115"/>
    </source>
</evidence>
<dbReference type="AlphaFoldDB" id="M1DW86"/>
<accession>M1DW86</accession>
<dbReference type="EnsemblPlants" id="PGSC0003DMT400095406">
    <property type="protein sequence ID" value="PGSC0003DMT400095406"/>
    <property type="gene ID" value="PGSC0003DMG400044977"/>
</dbReference>
<dbReference type="InParanoid" id="M1DW86"/>
<sequence>MGTKLIEVVSMCPSVLIPEGKDQVGGDREQSAHRREVPQSSTMLPNGPEHDDFEGWCKMATNYTKGRITELIGDSDLRR</sequence>
<feature type="compositionally biased region" description="Basic and acidic residues" evidence="1">
    <location>
        <begin position="19"/>
        <end position="37"/>
    </location>
</feature>
<dbReference type="HOGENOM" id="CLU_133510_2_0_1"/>
<protein>
    <submittedName>
        <fullName evidence="2">Uncharacterized protein</fullName>
    </submittedName>
</protein>
<name>M1DW86_SOLTU</name>
<evidence type="ECO:0000313" key="2">
    <source>
        <dbReference type="EnsemblPlants" id="PGSC0003DMT400095406"/>
    </source>
</evidence>
<dbReference type="Gramene" id="PGSC0003DMT400095406">
    <property type="protein sequence ID" value="PGSC0003DMT400095406"/>
    <property type="gene ID" value="PGSC0003DMG400044977"/>
</dbReference>
<dbReference type="PaxDb" id="4113-PGSC0003DMT400095406"/>
<organism evidence="2 3">
    <name type="scientific">Solanum tuberosum</name>
    <name type="common">Potato</name>
    <dbReference type="NCBI Taxonomy" id="4113"/>
    <lineage>
        <taxon>Eukaryota</taxon>
        <taxon>Viridiplantae</taxon>
        <taxon>Streptophyta</taxon>
        <taxon>Embryophyta</taxon>
        <taxon>Tracheophyta</taxon>
        <taxon>Spermatophyta</taxon>
        <taxon>Magnoliopsida</taxon>
        <taxon>eudicotyledons</taxon>
        <taxon>Gunneridae</taxon>
        <taxon>Pentapetalae</taxon>
        <taxon>asterids</taxon>
        <taxon>lamiids</taxon>
        <taxon>Solanales</taxon>
        <taxon>Solanaceae</taxon>
        <taxon>Solanoideae</taxon>
        <taxon>Solaneae</taxon>
        <taxon>Solanum</taxon>
    </lineage>
</organism>
<reference evidence="3" key="1">
    <citation type="journal article" date="2011" name="Nature">
        <title>Genome sequence and analysis of the tuber crop potato.</title>
        <authorList>
            <consortium name="The Potato Genome Sequencing Consortium"/>
        </authorList>
    </citation>
    <scope>NUCLEOTIDE SEQUENCE [LARGE SCALE GENOMIC DNA]</scope>
    <source>
        <strain evidence="3">cv. DM1-3 516 R44</strain>
    </source>
</reference>
<keyword evidence="3" id="KW-1185">Reference proteome</keyword>
<reference evidence="2" key="2">
    <citation type="submission" date="2015-06" db="UniProtKB">
        <authorList>
            <consortium name="EnsemblPlants"/>
        </authorList>
    </citation>
    <scope>IDENTIFICATION</scope>
    <source>
        <strain evidence="2">DM1-3 516 R44</strain>
    </source>
</reference>
<dbReference type="Proteomes" id="UP000011115">
    <property type="component" value="Unassembled WGS sequence"/>
</dbReference>
<feature type="region of interest" description="Disordered" evidence="1">
    <location>
        <begin position="18"/>
        <end position="51"/>
    </location>
</feature>